<gene>
    <name evidence="2" type="ORF">FMUND_10029</name>
</gene>
<dbReference type="AlphaFoldDB" id="A0A8H5YC38"/>
<sequence>METTRNSSDSSLFLVGAAASLALSFLTFYLQKDTGPQLKKMDCFEKLPAELKFQVFEQCDSMSDVASFAAASPSVRACCRVNRDKLLGCHISYIREIFYNDELIPLALMVARMRRRLKRRRNMHQLVELLEDYIRGGKSKLFRRRFDDWEENLRQIQDLVNISTEILELCPRASYSQLEEWAKPLLSKLWYHRFLETYLRDEISTTMKRYGDSIMLPPKETLSPELYVFLFTRNYVGSRLPDKHTADLVDMNVALGRLGAGTFQEVGFSIGDPLHGLRMSRKRKRQIQSWRDGRRKAWEKEDRKAQIGQMVVYNGSGELLRVDELIYTKHT</sequence>
<protein>
    <recommendedName>
        <fullName evidence="4">F-box domain-containing protein</fullName>
    </recommendedName>
</protein>
<keyword evidence="1" id="KW-0472">Membrane</keyword>
<evidence type="ECO:0000256" key="1">
    <source>
        <dbReference type="SAM" id="Phobius"/>
    </source>
</evidence>
<feature type="transmembrane region" description="Helical" evidence="1">
    <location>
        <begin position="12"/>
        <end position="30"/>
    </location>
</feature>
<comment type="caution">
    <text evidence="2">The sequence shown here is derived from an EMBL/GenBank/DDBJ whole genome shotgun (WGS) entry which is preliminary data.</text>
</comment>
<organism evidence="2 3">
    <name type="scientific">Fusarium mundagurra</name>
    <dbReference type="NCBI Taxonomy" id="1567541"/>
    <lineage>
        <taxon>Eukaryota</taxon>
        <taxon>Fungi</taxon>
        <taxon>Dikarya</taxon>
        <taxon>Ascomycota</taxon>
        <taxon>Pezizomycotina</taxon>
        <taxon>Sordariomycetes</taxon>
        <taxon>Hypocreomycetidae</taxon>
        <taxon>Hypocreales</taxon>
        <taxon>Nectriaceae</taxon>
        <taxon>Fusarium</taxon>
        <taxon>Fusarium fujikuroi species complex</taxon>
    </lineage>
</organism>
<keyword evidence="3" id="KW-1185">Reference proteome</keyword>
<proteinExistence type="predicted"/>
<reference evidence="2 3" key="1">
    <citation type="submission" date="2020-05" db="EMBL/GenBank/DDBJ databases">
        <title>Identification and distribution of gene clusters putatively required for synthesis of sphingolipid metabolism inhibitors in phylogenetically diverse species of the filamentous fungus Fusarium.</title>
        <authorList>
            <person name="Kim H.-S."/>
            <person name="Busman M."/>
            <person name="Brown D.W."/>
            <person name="Divon H."/>
            <person name="Uhlig S."/>
            <person name="Proctor R.H."/>
        </authorList>
    </citation>
    <scope>NUCLEOTIDE SEQUENCE [LARGE SCALE GENOMIC DNA]</scope>
    <source>
        <strain evidence="2 3">NRRL 66235</strain>
    </source>
</reference>
<evidence type="ECO:0000313" key="3">
    <source>
        <dbReference type="Proteomes" id="UP000544331"/>
    </source>
</evidence>
<keyword evidence="1" id="KW-0812">Transmembrane</keyword>
<accession>A0A8H5YC38</accession>
<dbReference type="OrthoDB" id="5091484at2759"/>
<evidence type="ECO:0000313" key="2">
    <source>
        <dbReference type="EMBL" id="KAF5709539.1"/>
    </source>
</evidence>
<evidence type="ECO:0008006" key="4">
    <source>
        <dbReference type="Google" id="ProtNLM"/>
    </source>
</evidence>
<dbReference type="Proteomes" id="UP000544331">
    <property type="component" value="Unassembled WGS sequence"/>
</dbReference>
<keyword evidence="1" id="KW-1133">Transmembrane helix</keyword>
<name>A0A8H5YC38_9HYPO</name>
<dbReference type="EMBL" id="JAAOAN010000356">
    <property type="protein sequence ID" value="KAF5709539.1"/>
    <property type="molecule type" value="Genomic_DNA"/>
</dbReference>